<protein>
    <submittedName>
        <fullName evidence="1">Uncharacterized protein</fullName>
    </submittedName>
</protein>
<comment type="caution">
    <text evidence="1">The sequence shown here is derived from an EMBL/GenBank/DDBJ whole genome shotgun (WGS) entry which is preliminary data.</text>
</comment>
<name>A0A2M7R5E6_9BACT</name>
<accession>A0A2M7R5E6</accession>
<proteinExistence type="predicted"/>
<evidence type="ECO:0000313" key="2">
    <source>
        <dbReference type="Proteomes" id="UP000230767"/>
    </source>
</evidence>
<feature type="non-terminal residue" evidence="1">
    <location>
        <position position="1"/>
    </location>
</feature>
<reference evidence="2" key="1">
    <citation type="submission" date="2017-09" db="EMBL/GenBank/DDBJ databases">
        <title>Depth-based differentiation of microbial function through sediment-hosted aquifers and enrichment of novel symbionts in the deep terrestrial subsurface.</title>
        <authorList>
            <person name="Probst A.J."/>
            <person name="Ladd B."/>
            <person name="Jarett J.K."/>
            <person name="Geller-Mcgrath D.E."/>
            <person name="Sieber C.M.K."/>
            <person name="Emerson J.B."/>
            <person name="Anantharaman K."/>
            <person name="Thomas B.C."/>
            <person name="Malmstrom R."/>
            <person name="Stieglmeier M."/>
            <person name="Klingl A."/>
            <person name="Woyke T."/>
            <person name="Ryan C.M."/>
            <person name="Banfield J.F."/>
        </authorList>
    </citation>
    <scope>NUCLEOTIDE SEQUENCE [LARGE SCALE GENOMIC DNA]</scope>
</reference>
<sequence length="79" mass="8053">NTAHATYGTQLTIIQVDVSSNASSGATQATRTDCATSTTAWCYGAWLESGGVNSYYCTDSAGRAWATSGAACEAGTDCL</sequence>
<dbReference type="Proteomes" id="UP000230767">
    <property type="component" value="Unassembled WGS sequence"/>
</dbReference>
<dbReference type="EMBL" id="PFLW01000085">
    <property type="protein sequence ID" value="PIY88530.1"/>
    <property type="molecule type" value="Genomic_DNA"/>
</dbReference>
<gene>
    <name evidence="1" type="ORF">COY73_03480</name>
</gene>
<evidence type="ECO:0000313" key="1">
    <source>
        <dbReference type="EMBL" id="PIY88530.1"/>
    </source>
</evidence>
<organism evidence="1 2">
    <name type="scientific">Candidatus Nealsonbacteria bacterium CG_4_10_14_0_8_um_filter_37_14</name>
    <dbReference type="NCBI Taxonomy" id="1974684"/>
    <lineage>
        <taxon>Bacteria</taxon>
        <taxon>Candidatus Nealsoniibacteriota</taxon>
    </lineage>
</organism>
<dbReference type="AlphaFoldDB" id="A0A2M7R5E6"/>